<gene>
    <name evidence="1" type="ORF">DPMN_188575</name>
</gene>
<proteinExistence type="predicted"/>
<evidence type="ECO:0000313" key="2">
    <source>
        <dbReference type="Proteomes" id="UP000828390"/>
    </source>
</evidence>
<accession>A0A9D4DTP0</accession>
<protein>
    <submittedName>
        <fullName evidence="1">Uncharacterized protein</fullName>
    </submittedName>
</protein>
<name>A0A9D4DTP0_DREPO</name>
<dbReference type="EMBL" id="JAIWYP010000010">
    <property type="protein sequence ID" value="KAH3753922.1"/>
    <property type="molecule type" value="Genomic_DNA"/>
</dbReference>
<comment type="caution">
    <text evidence="1">The sequence shown here is derived from an EMBL/GenBank/DDBJ whole genome shotgun (WGS) entry which is preliminary data.</text>
</comment>
<reference evidence="1" key="1">
    <citation type="journal article" date="2019" name="bioRxiv">
        <title>The Genome of the Zebra Mussel, Dreissena polymorpha: A Resource for Invasive Species Research.</title>
        <authorList>
            <person name="McCartney M.A."/>
            <person name="Auch B."/>
            <person name="Kono T."/>
            <person name="Mallez S."/>
            <person name="Zhang Y."/>
            <person name="Obille A."/>
            <person name="Becker A."/>
            <person name="Abrahante J.E."/>
            <person name="Garbe J."/>
            <person name="Badalamenti J.P."/>
            <person name="Herman A."/>
            <person name="Mangelson H."/>
            <person name="Liachko I."/>
            <person name="Sullivan S."/>
            <person name="Sone E.D."/>
            <person name="Koren S."/>
            <person name="Silverstein K.A.T."/>
            <person name="Beckman K.B."/>
            <person name="Gohl D.M."/>
        </authorList>
    </citation>
    <scope>NUCLEOTIDE SEQUENCE</scope>
    <source>
        <strain evidence="1">Duluth1</strain>
        <tissue evidence="1">Whole animal</tissue>
    </source>
</reference>
<keyword evidence="2" id="KW-1185">Reference proteome</keyword>
<evidence type="ECO:0000313" key="1">
    <source>
        <dbReference type="EMBL" id="KAH3753922.1"/>
    </source>
</evidence>
<organism evidence="1 2">
    <name type="scientific">Dreissena polymorpha</name>
    <name type="common">Zebra mussel</name>
    <name type="synonym">Mytilus polymorpha</name>
    <dbReference type="NCBI Taxonomy" id="45954"/>
    <lineage>
        <taxon>Eukaryota</taxon>
        <taxon>Metazoa</taxon>
        <taxon>Spiralia</taxon>
        <taxon>Lophotrochozoa</taxon>
        <taxon>Mollusca</taxon>
        <taxon>Bivalvia</taxon>
        <taxon>Autobranchia</taxon>
        <taxon>Heteroconchia</taxon>
        <taxon>Euheterodonta</taxon>
        <taxon>Imparidentia</taxon>
        <taxon>Neoheterodontei</taxon>
        <taxon>Myida</taxon>
        <taxon>Dreissenoidea</taxon>
        <taxon>Dreissenidae</taxon>
        <taxon>Dreissena</taxon>
    </lineage>
</organism>
<dbReference type="AlphaFoldDB" id="A0A9D4DTP0"/>
<dbReference type="Proteomes" id="UP000828390">
    <property type="component" value="Unassembled WGS sequence"/>
</dbReference>
<sequence length="65" mass="7017">MYRIGSALAARPHVRKHHLVTSIANPAIYNSQRKGGHGGGSCLLIKADDPKKTQACRVRSTHGRA</sequence>
<reference evidence="1" key="2">
    <citation type="submission" date="2020-11" db="EMBL/GenBank/DDBJ databases">
        <authorList>
            <person name="McCartney M.A."/>
            <person name="Auch B."/>
            <person name="Kono T."/>
            <person name="Mallez S."/>
            <person name="Becker A."/>
            <person name="Gohl D.M."/>
            <person name="Silverstein K.A.T."/>
            <person name="Koren S."/>
            <person name="Bechman K.B."/>
            <person name="Herman A."/>
            <person name="Abrahante J.E."/>
            <person name="Garbe J."/>
        </authorList>
    </citation>
    <scope>NUCLEOTIDE SEQUENCE</scope>
    <source>
        <strain evidence="1">Duluth1</strain>
        <tissue evidence="1">Whole animal</tissue>
    </source>
</reference>